<name>A0A934Q082_9BURK</name>
<accession>A0A934Q082</accession>
<dbReference type="RefSeq" id="WP_200787199.1">
    <property type="nucleotide sequence ID" value="NZ_JAEDAO010000001.1"/>
</dbReference>
<gene>
    <name evidence="3" type="ORF">I8E28_06600</name>
</gene>
<evidence type="ECO:0000313" key="3">
    <source>
        <dbReference type="EMBL" id="MBK0392252.1"/>
    </source>
</evidence>
<dbReference type="Proteomes" id="UP000617041">
    <property type="component" value="Unassembled WGS sequence"/>
</dbReference>
<dbReference type="EMBL" id="JAEDAO010000001">
    <property type="protein sequence ID" value="MBK0392252.1"/>
    <property type="molecule type" value="Genomic_DNA"/>
</dbReference>
<proteinExistence type="predicted"/>
<sequence length="259" mass="29221">MAPAAARDWQLRWYQLVRSMARVHTPRGEDQLLDWLLRPGEARVLAFVNAHAMNTVAESPAFFNSLMSADVVVRDGIGMAMLMRVCNQVPGQNLNGTDLIPKLLQRADGEPIALFGTRDPWLSHARDEVLAQLAPRSDVITADGFMDTVEYIRLAARHRPRLIVLGMGMPRQEEVAMALRGALGSPCLIVCGGAIIDFLGGKVPRAPTWMREHGLEWAFRLCREPRRLWDRYVRGNPRFLRRALDIAERSWRHGWPAVA</sequence>
<dbReference type="GO" id="GO:0016758">
    <property type="term" value="F:hexosyltransferase activity"/>
    <property type="evidence" value="ECO:0007669"/>
    <property type="project" value="TreeGrafter"/>
</dbReference>
<keyword evidence="2" id="KW-0808">Transferase</keyword>
<dbReference type="PANTHER" id="PTHR34136">
    <property type="match status" value="1"/>
</dbReference>
<reference evidence="3" key="1">
    <citation type="submission" date="2020-12" db="EMBL/GenBank/DDBJ databases">
        <title>Ramlibacter sp. nov., isolated from a freshwater alga, Cryptomonas.</title>
        <authorList>
            <person name="Kim H.M."/>
            <person name="Jeon C.O."/>
        </authorList>
    </citation>
    <scope>NUCLEOTIDE SEQUENCE</scope>
    <source>
        <strain evidence="3">CrO1</strain>
    </source>
</reference>
<organism evidence="3 4">
    <name type="scientific">Ramlibacter algicola</name>
    <dbReference type="NCBI Taxonomy" id="2795217"/>
    <lineage>
        <taxon>Bacteria</taxon>
        <taxon>Pseudomonadati</taxon>
        <taxon>Pseudomonadota</taxon>
        <taxon>Betaproteobacteria</taxon>
        <taxon>Burkholderiales</taxon>
        <taxon>Comamonadaceae</taxon>
        <taxon>Ramlibacter</taxon>
    </lineage>
</organism>
<dbReference type="AlphaFoldDB" id="A0A934Q082"/>
<dbReference type="InterPro" id="IPR004629">
    <property type="entry name" value="WecG_TagA_CpsF"/>
</dbReference>
<protein>
    <submittedName>
        <fullName evidence="3">WecB/TagA/CpsF family glycosyltransferase</fullName>
    </submittedName>
</protein>
<evidence type="ECO:0000256" key="1">
    <source>
        <dbReference type="ARBA" id="ARBA00022676"/>
    </source>
</evidence>
<evidence type="ECO:0000256" key="2">
    <source>
        <dbReference type="ARBA" id="ARBA00022679"/>
    </source>
</evidence>
<comment type="caution">
    <text evidence="3">The sequence shown here is derived from an EMBL/GenBank/DDBJ whole genome shotgun (WGS) entry which is preliminary data.</text>
</comment>
<dbReference type="Pfam" id="PF03808">
    <property type="entry name" value="Glyco_tran_WecG"/>
    <property type="match status" value="1"/>
</dbReference>
<dbReference type="CDD" id="cd06533">
    <property type="entry name" value="Glyco_transf_WecG_TagA"/>
    <property type="match status" value="1"/>
</dbReference>
<dbReference type="NCBIfam" id="TIGR00696">
    <property type="entry name" value="wecG_tagA_cpsF"/>
    <property type="match status" value="1"/>
</dbReference>
<keyword evidence="4" id="KW-1185">Reference proteome</keyword>
<evidence type="ECO:0000313" key="4">
    <source>
        <dbReference type="Proteomes" id="UP000617041"/>
    </source>
</evidence>
<dbReference type="PANTHER" id="PTHR34136:SF1">
    <property type="entry name" value="UDP-N-ACETYL-D-MANNOSAMINURONIC ACID TRANSFERASE"/>
    <property type="match status" value="1"/>
</dbReference>
<keyword evidence="1" id="KW-0328">Glycosyltransferase</keyword>